<protein>
    <submittedName>
        <fullName evidence="1">Uncharacterized protein</fullName>
    </submittedName>
</protein>
<dbReference type="Proteomes" id="UP000608154">
    <property type="component" value="Unassembled WGS sequence"/>
</dbReference>
<comment type="caution">
    <text evidence="1">The sequence shown here is derived from an EMBL/GenBank/DDBJ whole genome shotgun (WGS) entry which is preliminary data.</text>
</comment>
<accession>A0A916TUF3</accession>
<reference evidence="1" key="1">
    <citation type="journal article" date="2014" name="Int. J. Syst. Evol. Microbiol.">
        <title>Complete genome sequence of Corynebacterium casei LMG S-19264T (=DSM 44701T), isolated from a smear-ripened cheese.</title>
        <authorList>
            <consortium name="US DOE Joint Genome Institute (JGI-PGF)"/>
            <person name="Walter F."/>
            <person name="Albersmeier A."/>
            <person name="Kalinowski J."/>
            <person name="Ruckert C."/>
        </authorList>
    </citation>
    <scope>NUCLEOTIDE SEQUENCE</scope>
    <source>
        <strain evidence="1">CGMCC 1.15095</strain>
    </source>
</reference>
<sequence length="65" mass="7124">MVEAEAGRIDHGAKATNDAGIDQLAHADLAWGFRYADFLRKIGHRHASVPAQRGNDLPVDMIQID</sequence>
<gene>
    <name evidence="1" type="ORF">GCM10011494_31950</name>
</gene>
<keyword evidence="2" id="KW-1185">Reference proteome</keyword>
<dbReference type="AlphaFoldDB" id="A0A916TUF3"/>
<evidence type="ECO:0000313" key="1">
    <source>
        <dbReference type="EMBL" id="GGC10796.1"/>
    </source>
</evidence>
<organism evidence="1 2">
    <name type="scientific">Novosphingobium endophyticum</name>
    <dbReference type="NCBI Taxonomy" id="1955250"/>
    <lineage>
        <taxon>Bacteria</taxon>
        <taxon>Pseudomonadati</taxon>
        <taxon>Pseudomonadota</taxon>
        <taxon>Alphaproteobacteria</taxon>
        <taxon>Sphingomonadales</taxon>
        <taxon>Sphingomonadaceae</taxon>
        <taxon>Novosphingobium</taxon>
    </lineage>
</organism>
<reference evidence="1" key="2">
    <citation type="submission" date="2020-09" db="EMBL/GenBank/DDBJ databases">
        <authorList>
            <person name="Sun Q."/>
            <person name="Zhou Y."/>
        </authorList>
    </citation>
    <scope>NUCLEOTIDE SEQUENCE</scope>
    <source>
        <strain evidence="1">CGMCC 1.15095</strain>
    </source>
</reference>
<dbReference type="EMBL" id="BMHK01000028">
    <property type="protein sequence ID" value="GGC10796.1"/>
    <property type="molecule type" value="Genomic_DNA"/>
</dbReference>
<proteinExistence type="predicted"/>
<evidence type="ECO:0000313" key="2">
    <source>
        <dbReference type="Proteomes" id="UP000608154"/>
    </source>
</evidence>
<name>A0A916TUF3_9SPHN</name>